<dbReference type="Proteomes" id="UP001295794">
    <property type="component" value="Unassembled WGS sequence"/>
</dbReference>
<evidence type="ECO:0000313" key="9">
    <source>
        <dbReference type="Proteomes" id="UP001295794"/>
    </source>
</evidence>
<dbReference type="GO" id="GO:0005096">
    <property type="term" value="F:GTPase activator activity"/>
    <property type="evidence" value="ECO:0007669"/>
    <property type="project" value="UniProtKB-KW"/>
</dbReference>
<gene>
    <name evidence="8" type="ORF">MYCIT1_LOCUS14794</name>
</gene>
<keyword evidence="3 5" id="KW-0863">Zinc-finger</keyword>
<dbReference type="SUPFAM" id="SSF57863">
    <property type="entry name" value="ArfGap/RecO-like zinc finger"/>
    <property type="match status" value="1"/>
</dbReference>
<dbReference type="Pfam" id="PF01412">
    <property type="entry name" value="ArfGap"/>
    <property type="match status" value="1"/>
</dbReference>
<dbReference type="Gene3D" id="3.80.10.10">
    <property type="entry name" value="Ribonuclease Inhibitor"/>
    <property type="match status" value="1"/>
</dbReference>
<dbReference type="GO" id="GO:0008270">
    <property type="term" value="F:zinc ion binding"/>
    <property type="evidence" value="ECO:0007669"/>
    <property type="project" value="UniProtKB-KW"/>
</dbReference>
<comment type="caution">
    <text evidence="8">The sequence shown here is derived from an EMBL/GenBank/DDBJ whole genome shotgun (WGS) entry which is preliminary data.</text>
</comment>
<dbReference type="Gene3D" id="1.10.220.150">
    <property type="entry name" value="Arf GTPase activating protein"/>
    <property type="match status" value="1"/>
</dbReference>
<dbReference type="EMBL" id="CAVNYO010000166">
    <property type="protein sequence ID" value="CAK5270405.1"/>
    <property type="molecule type" value="Genomic_DNA"/>
</dbReference>
<dbReference type="PANTHER" id="PTHR45686">
    <property type="entry name" value="ADP-RIBOSYLATION FACTOR GTPASE ACTIVATING PROTEIN 3, ISOFORM H-RELATED"/>
    <property type="match status" value="1"/>
</dbReference>
<protein>
    <recommendedName>
        <fullName evidence="7">Arf-GAP domain-containing protein</fullName>
    </recommendedName>
</protein>
<organism evidence="8 9">
    <name type="scientific">Mycena citricolor</name>
    <dbReference type="NCBI Taxonomy" id="2018698"/>
    <lineage>
        <taxon>Eukaryota</taxon>
        <taxon>Fungi</taxon>
        <taxon>Dikarya</taxon>
        <taxon>Basidiomycota</taxon>
        <taxon>Agaricomycotina</taxon>
        <taxon>Agaricomycetes</taxon>
        <taxon>Agaricomycetidae</taxon>
        <taxon>Agaricales</taxon>
        <taxon>Marasmiineae</taxon>
        <taxon>Mycenaceae</taxon>
        <taxon>Mycena</taxon>
    </lineage>
</organism>
<dbReference type="InterPro" id="IPR038508">
    <property type="entry name" value="ArfGAP_dom_sf"/>
</dbReference>
<dbReference type="PRINTS" id="PR00405">
    <property type="entry name" value="REVINTRACTNG"/>
</dbReference>
<dbReference type="SMART" id="SM00105">
    <property type="entry name" value="ArfGap"/>
    <property type="match status" value="1"/>
</dbReference>
<evidence type="ECO:0000256" key="6">
    <source>
        <dbReference type="SAM" id="MobiDB-lite"/>
    </source>
</evidence>
<feature type="domain" description="Arf-GAP" evidence="7">
    <location>
        <begin position="485"/>
        <end position="602"/>
    </location>
</feature>
<reference evidence="8" key="1">
    <citation type="submission" date="2023-11" db="EMBL/GenBank/DDBJ databases">
        <authorList>
            <person name="De Vega J J."/>
            <person name="De Vega J J."/>
        </authorList>
    </citation>
    <scope>NUCLEOTIDE SEQUENCE</scope>
</reference>
<evidence type="ECO:0000256" key="5">
    <source>
        <dbReference type="PROSITE-ProRule" id="PRU00288"/>
    </source>
</evidence>
<evidence type="ECO:0000256" key="3">
    <source>
        <dbReference type="ARBA" id="ARBA00022771"/>
    </source>
</evidence>
<feature type="region of interest" description="Disordered" evidence="6">
    <location>
        <begin position="612"/>
        <end position="788"/>
    </location>
</feature>
<dbReference type="InterPro" id="IPR032675">
    <property type="entry name" value="LRR_dom_sf"/>
</dbReference>
<evidence type="ECO:0000256" key="2">
    <source>
        <dbReference type="ARBA" id="ARBA00022723"/>
    </source>
</evidence>
<feature type="compositionally biased region" description="Basic and acidic residues" evidence="6">
    <location>
        <begin position="724"/>
        <end position="745"/>
    </location>
</feature>
<dbReference type="SUPFAM" id="SSF52058">
    <property type="entry name" value="L domain-like"/>
    <property type="match status" value="1"/>
</dbReference>
<dbReference type="InterPro" id="IPR037278">
    <property type="entry name" value="ARFGAP/RecO"/>
</dbReference>
<dbReference type="GO" id="GO:0048205">
    <property type="term" value="P:COPI coating of Golgi vesicle"/>
    <property type="evidence" value="ECO:0007669"/>
    <property type="project" value="TreeGrafter"/>
</dbReference>
<keyword evidence="9" id="KW-1185">Reference proteome</keyword>
<feature type="compositionally biased region" description="Low complexity" evidence="6">
    <location>
        <begin position="681"/>
        <end position="693"/>
    </location>
</feature>
<dbReference type="InterPro" id="IPR001164">
    <property type="entry name" value="ArfGAP_dom"/>
</dbReference>
<evidence type="ECO:0000256" key="1">
    <source>
        <dbReference type="ARBA" id="ARBA00022468"/>
    </source>
</evidence>
<feature type="region of interest" description="Disordered" evidence="6">
    <location>
        <begin position="821"/>
        <end position="843"/>
    </location>
</feature>
<feature type="compositionally biased region" description="Low complexity" evidence="6">
    <location>
        <begin position="746"/>
        <end position="785"/>
    </location>
</feature>
<proteinExistence type="predicted"/>
<feature type="compositionally biased region" description="Polar residues" evidence="6">
    <location>
        <begin position="632"/>
        <end position="644"/>
    </location>
</feature>
<dbReference type="PANTHER" id="PTHR45686:SF4">
    <property type="entry name" value="ADP-RIBOSYLATION FACTOR GTPASE ACTIVATING PROTEIN 3, ISOFORM H"/>
    <property type="match status" value="1"/>
</dbReference>
<keyword evidence="4" id="KW-0862">Zinc</keyword>
<dbReference type="CDD" id="cd08831">
    <property type="entry name" value="ArfGap_ArfGap2_3_like"/>
    <property type="match status" value="1"/>
</dbReference>
<feature type="non-terminal residue" evidence="8">
    <location>
        <position position="1"/>
    </location>
</feature>
<evidence type="ECO:0000313" key="8">
    <source>
        <dbReference type="EMBL" id="CAK5270405.1"/>
    </source>
</evidence>
<evidence type="ECO:0000256" key="4">
    <source>
        <dbReference type="ARBA" id="ARBA00022833"/>
    </source>
</evidence>
<dbReference type="PROSITE" id="PS50115">
    <property type="entry name" value="ARFGAP"/>
    <property type="match status" value="1"/>
</dbReference>
<keyword evidence="2" id="KW-0479">Metal-binding</keyword>
<dbReference type="GO" id="GO:0000139">
    <property type="term" value="C:Golgi membrane"/>
    <property type="evidence" value="ECO:0007669"/>
    <property type="project" value="GOC"/>
</dbReference>
<sequence>PTAMNTSAVPNELWLEIFRHLSTETIQSLALSRRAFVPLCRTLLFTELIVHPYHNVFAMGQAIAYDPDTLAQQTARLEFWCSSAIAPLVRSCRIDPGRVLFMGQSAIRDYDVRTADPYVLMDLLLARLTDGRFTSLRYLSAIGTQYALRHLHAFLKLPPLEKLEILGCRSRDSGEAAEENTHSLQPLQVSRCSLRQYPTGKNELYQWLRLLSPLALQELDMRSSSWDEVVELPNLRRLATHCGPQSINKMLAFAGRLPSVKRFVVRVVGLESGDSLPSPTLPAELAASLLPVIESFNGPCELAHLFLSRETLTALTLTWSPWDKLVGIQSAHVTYFDAAVDALDASQMSQLFLSLPNLVGMRLRLWDLPETILSPSLNLNIKLFFDALPTIATLPRSLERLFICWEPGYGNFDYHRTPHIPDFDRLKSGLCERCPALWALWIDGYEYLLKWNKQDGHQELGNSFAHSLTTRKLSMAEQVPKAESDRIFAVLKGQKENKICFDCNARNPTWSSVTFAVYLCLDCSATHRNMGVHITFVRSTNLDSWSVAQLRAMKVGGNASYSTFLHKNGGGNLQGKAKYEGRVGELYKQELARRVKADQTVNPTGIVVEGATPAAGEEQAGKGEDDFFESWSKPSTPKETSRVGTPTVPVIGRANSKPGTPAPSTPAAAVTPVAPSPVAPKPRLGLAAAPRGLSGSGGGALKLGAGSKKGKLGAQKSSPMSFAEAERRAREDEERTKALGYERESAPAAVTAAPASVATPLNSFTPAASSAAAPGATQSSSPAAQKPGFVRLGFGAIPTASSGTIASAGAVLNPGINKATNAGTSAAAVDDSPTTARDRFGGQKGISSDMYFERGSYDANARSEAQERLRNFEGRTGIGSDEYFGREENGEGADPYANSGTSYSSYLGDSSSLAGIESSARDMIGRAMADPQVQNLADSIRTGALKLSDYLAQMSDR</sequence>
<evidence type="ECO:0000259" key="7">
    <source>
        <dbReference type="PROSITE" id="PS50115"/>
    </source>
</evidence>
<keyword evidence="1" id="KW-0343">GTPase activation</keyword>
<feature type="compositionally biased region" description="Low complexity" evidence="6">
    <location>
        <begin position="702"/>
        <end position="718"/>
    </location>
</feature>
<feature type="region of interest" description="Disordered" evidence="6">
    <location>
        <begin position="872"/>
        <end position="901"/>
    </location>
</feature>
<accession>A0AAD2H7Y6</accession>
<dbReference type="AlphaFoldDB" id="A0AAD2H7Y6"/>
<name>A0AAD2H7Y6_9AGAR</name>